<organism evidence="7 8">
    <name type="scientific">Favolaschia claudopus</name>
    <dbReference type="NCBI Taxonomy" id="2862362"/>
    <lineage>
        <taxon>Eukaryota</taxon>
        <taxon>Fungi</taxon>
        <taxon>Dikarya</taxon>
        <taxon>Basidiomycota</taxon>
        <taxon>Agaricomycotina</taxon>
        <taxon>Agaricomycetes</taxon>
        <taxon>Agaricomycetidae</taxon>
        <taxon>Agaricales</taxon>
        <taxon>Marasmiineae</taxon>
        <taxon>Mycenaceae</taxon>
        <taxon>Favolaschia</taxon>
    </lineage>
</organism>
<feature type="transmembrane region" description="Helical" evidence="4">
    <location>
        <begin position="6"/>
        <end position="28"/>
    </location>
</feature>
<dbReference type="Gene3D" id="3.90.190.10">
    <property type="entry name" value="Protein tyrosine phosphatase superfamily"/>
    <property type="match status" value="1"/>
</dbReference>
<feature type="transmembrane region" description="Helical" evidence="4">
    <location>
        <begin position="157"/>
        <end position="181"/>
    </location>
</feature>
<dbReference type="Proteomes" id="UP001362999">
    <property type="component" value="Unassembled WGS sequence"/>
</dbReference>
<dbReference type="GO" id="GO:0005886">
    <property type="term" value="C:plasma membrane"/>
    <property type="evidence" value="ECO:0007669"/>
    <property type="project" value="TreeGrafter"/>
</dbReference>
<dbReference type="PROSITE" id="PS50056">
    <property type="entry name" value="TYR_PHOSPHATASE_2"/>
    <property type="match status" value="1"/>
</dbReference>
<dbReference type="GO" id="GO:0016314">
    <property type="term" value="F:phosphatidylinositol-3,4,5-trisphosphate 3-phosphatase activity"/>
    <property type="evidence" value="ECO:0007669"/>
    <property type="project" value="UniProtKB-EC"/>
</dbReference>
<name>A0AAW0D2X3_9AGAR</name>
<evidence type="ECO:0000259" key="5">
    <source>
        <dbReference type="PROSITE" id="PS50056"/>
    </source>
</evidence>
<dbReference type="GO" id="GO:0005634">
    <property type="term" value="C:nucleus"/>
    <property type="evidence" value="ECO:0007669"/>
    <property type="project" value="TreeGrafter"/>
</dbReference>
<reference evidence="7 8" key="1">
    <citation type="journal article" date="2024" name="J Genomics">
        <title>Draft genome sequencing and assembly of Favolaschia claudopus CIRM-BRFM 2984 isolated from oak limbs.</title>
        <authorList>
            <person name="Navarro D."/>
            <person name="Drula E."/>
            <person name="Chaduli D."/>
            <person name="Cazenave R."/>
            <person name="Ahrendt S."/>
            <person name="Wang J."/>
            <person name="Lipzen A."/>
            <person name="Daum C."/>
            <person name="Barry K."/>
            <person name="Grigoriev I.V."/>
            <person name="Favel A."/>
            <person name="Rosso M.N."/>
            <person name="Martin F."/>
        </authorList>
    </citation>
    <scope>NUCLEOTIDE SEQUENCE [LARGE SCALE GENOMIC DNA]</scope>
    <source>
        <strain evidence="7 8">CIRM-BRFM 2984</strain>
    </source>
</reference>
<dbReference type="GO" id="GO:0046856">
    <property type="term" value="P:phosphatidylinositol dephosphorylation"/>
    <property type="evidence" value="ECO:0007669"/>
    <property type="project" value="TreeGrafter"/>
</dbReference>
<evidence type="ECO:0000256" key="1">
    <source>
        <dbReference type="ARBA" id="ARBA00013015"/>
    </source>
</evidence>
<feature type="region of interest" description="Disordered" evidence="3">
    <location>
        <begin position="967"/>
        <end position="993"/>
    </location>
</feature>
<dbReference type="InterPro" id="IPR057023">
    <property type="entry name" value="PTP-SAK"/>
</dbReference>
<feature type="domain" description="Phosphatase tensin-type" evidence="6">
    <location>
        <begin position="444"/>
        <end position="685"/>
    </location>
</feature>
<dbReference type="AlphaFoldDB" id="A0AAW0D2X3"/>
<evidence type="ECO:0000313" key="7">
    <source>
        <dbReference type="EMBL" id="KAK7046695.1"/>
    </source>
</evidence>
<dbReference type="PROSITE" id="PS00383">
    <property type="entry name" value="TYR_PHOSPHATASE_1"/>
    <property type="match status" value="1"/>
</dbReference>
<dbReference type="GO" id="GO:0042995">
    <property type="term" value="C:cell projection"/>
    <property type="evidence" value="ECO:0007669"/>
    <property type="project" value="TreeGrafter"/>
</dbReference>
<evidence type="ECO:0000259" key="6">
    <source>
        <dbReference type="PROSITE" id="PS51181"/>
    </source>
</evidence>
<dbReference type="PANTHER" id="PTHR12305">
    <property type="entry name" value="PHOSPHATASE WITH HOMOLOGY TO TENSIN"/>
    <property type="match status" value="1"/>
</dbReference>
<feature type="compositionally biased region" description="Basic and acidic residues" evidence="3">
    <location>
        <begin position="335"/>
        <end position="350"/>
    </location>
</feature>
<sequence length="1019" mass="113819">MLPFGLKVVWFVLTIVGTVFSVLSVMALGRLVGNHWTGLGYSFGMVLYQGMFCLGMIWKMDPYRMPRSFCLAQTILMSLGYYIIWGFLMVFCFAVCVHILKPKEWGDLSKCFHWRLVYYLPALGFPVAAIAVRVVLILKYDAVHPFDGFNCDASHPIWVRLGGYAFPSIVVLVPTTFMSLLSARHMHETLNHIKRAMQDDNELPRQMRMERRSGHHSLKHCGPVILEGDDAVASAGRQPIEAPPEAVKRPRFHLPFFTQLQSARTLTPSPQTPDHTSSSPYEGGRSSVASSSFPTFAPINDKHPFTAAYQPETPENDAEASQTWVDDDSSAPRSFDAHETTDALELDVKSQDDDDTTYRLSYRENATPSRISHIACIPLRAPEVQRLFVCQVSVPIFTFLSIVAMLAEGLTHPHEPRPINTLNVVQLLAAWMGTIFLGMCKARFKDGQLNLELDLVYLTDRVIIMGYPAEGFESFYRNNREDAKRQVGLYFLEHRHGKNFWVFNFCPIRENSYSADFFDGRVSRYPFPDHHAPPLAIMPLAAREMAQWLDGSPDRVIVLHCKAGKGRSGTLACTYLLSLGQEPTPPKLERSHTASEWAKVRANDVMEAIEHEEDATTLDPLDEAAAGSTTDAPQKSFTESLKTVLDLHTARRMKPPGENEKPKQGVSIPSQRRWLHYWALLLAHEAPSYLWPVKPPAQRQQQPRVRLTQIKVRMREPGAMKMHLVRAATAVMDRTNMGKAGAAEARGLGNGSMWVSLARYDDEFVRLLEQWEVHTRDESGNMGRLKKNAGALDGETLRDMFSAEGKWDKHKMVRSFARLGATSSESLTKEVTEDGKISTYTLHPLSESGWVNIRDGLPEADAVPDTDDIDVPASEANSMYEVTHSARERGVVLDAGREVRVKLYMGQVFICWLWFIPAFHMNQPPPNGDGLKPPPTKFTLTRKEADFPLGVGSALIDVEIEMEWLKTTDSEGVQPPARQTSVESAAGEKGEPAGISATVEALAAGNVAEAVEAKQAAED</sequence>
<evidence type="ECO:0000256" key="2">
    <source>
        <dbReference type="ARBA" id="ARBA00022801"/>
    </source>
</evidence>
<evidence type="ECO:0000256" key="3">
    <source>
        <dbReference type="SAM" id="MobiDB-lite"/>
    </source>
</evidence>
<evidence type="ECO:0000256" key="4">
    <source>
        <dbReference type="SAM" id="Phobius"/>
    </source>
</evidence>
<dbReference type="GO" id="GO:0051896">
    <property type="term" value="P:regulation of phosphatidylinositol 3-kinase/protein kinase B signal transduction"/>
    <property type="evidence" value="ECO:0007669"/>
    <property type="project" value="TreeGrafter"/>
</dbReference>
<keyword evidence="4" id="KW-0812">Transmembrane</keyword>
<dbReference type="GO" id="GO:0004725">
    <property type="term" value="F:protein tyrosine phosphatase activity"/>
    <property type="evidence" value="ECO:0007669"/>
    <property type="project" value="TreeGrafter"/>
</dbReference>
<comment type="caution">
    <text evidence="7">The sequence shown here is derived from an EMBL/GenBank/DDBJ whole genome shotgun (WGS) entry which is preliminary data.</text>
</comment>
<dbReference type="PROSITE" id="PS51181">
    <property type="entry name" value="PPASE_TENSIN"/>
    <property type="match status" value="1"/>
</dbReference>
<dbReference type="SUPFAM" id="SSF52799">
    <property type="entry name" value="(Phosphotyrosine protein) phosphatases II"/>
    <property type="match status" value="1"/>
</dbReference>
<keyword evidence="2" id="KW-0378">Hydrolase</keyword>
<feature type="transmembrane region" description="Helical" evidence="4">
    <location>
        <begin position="79"/>
        <end position="100"/>
    </location>
</feature>
<protein>
    <recommendedName>
        <fullName evidence="1">phosphatidylinositol-3,4,5-trisphosphate 3-phosphatase</fullName>
        <ecNumber evidence="1">3.1.3.67</ecNumber>
    </recommendedName>
</protein>
<dbReference type="InterPro" id="IPR051281">
    <property type="entry name" value="Dual-spec_lipid-protein_phosph"/>
</dbReference>
<dbReference type="InterPro" id="IPR000387">
    <property type="entry name" value="Tyr_Pase_dom"/>
</dbReference>
<dbReference type="GO" id="GO:0005829">
    <property type="term" value="C:cytosol"/>
    <property type="evidence" value="ECO:0007669"/>
    <property type="project" value="TreeGrafter"/>
</dbReference>
<dbReference type="EC" id="3.1.3.67" evidence="1"/>
<feature type="compositionally biased region" description="Polar residues" evidence="3">
    <location>
        <begin position="263"/>
        <end position="280"/>
    </location>
</feature>
<feature type="domain" description="Tyrosine specific protein phosphatases" evidence="5">
    <location>
        <begin position="550"/>
        <end position="612"/>
    </location>
</feature>
<feature type="transmembrane region" description="Helical" evidence="4">
    <location>
        <begin position="116"/>
        <end position="137"/>
    </location>
</feature>
<keyword evidence="4" id="KW-0472">Membrane</keyword>
<dbReference type="GO" id="GO:0043491">
    <property type="term" value="P:phosphatidylinositol 3-kinase/protein kinase B signal transduction"/>
    <property type="evidence" value="ECO:0007669"/>
    <property type="project" value="TreeGrafter"/>
</dbReference>
<evidence type="ECO:0000313" key="8">
    <source>
        <dbReference type="Proteomes" id="UP001362999"/>
    </source>
</evidence>
<accession>A0AAW0D2X3</accession>
<dbReference type="Pfam" id="PF22784">
    <property type="entry name" value="PTP-SAK"/>
    <property type="match status" value="1"/>
</dbReference>
<feature type="region of interest" description="Disordered" evidence="3">
    <location>
        <begin position="263"/>
        <end position="350"/>
    </location>
</feature>
<dbReference type="EMBL" id="JAWWNJ010000010">
    <property type="protein sequence ID" value="KAK7046695.1"/>
    <property type="molecule type" value="Genomic_DNA"/>
</dbReference>
<dbReference type="InterPro" id="IPR029023">
    <property type="entry name" value="Tensin_phosphatase"/>
</dbReference>
<gene>
    <name evidence="7" type="ORF">R3P38DRAFT_2507281</name>
</gene>
<dbReference type="InterPro" id="IPR029021">
    <property type="entry name" value="Prot-tyrosine_phosphatase-like"/>
</dbReference>
<keyword evidence="8" id="KW-1185">Reference proteome</keyword>
<keyword evidence="4" id="KW-1133">Transmembrane helix</keyword>
<dbReference type="PANTHER" id="PTHR12305:SF81">
    <property type="entry name" value="PHOSPHATIDYLINOSITOL 3,4,5-TRISPHOSPHATE 3-PHOSPHATASE AND DUAL-SPECIFICITY PROTEIN PHOSPHATASE PTEN"/>
    <property type="match status" value="1"/>
</dbReference>
<dbReference type="InterPro" id="IPR016130">
    <property type="entry name" value="Tyr_Pase_AS"/>
</dbReference>
<dbReference type="GO" id="GO:0048870">
    <property type="term" value="P:cell motility"/>
    <property type="evidence" value="ECO:0007669"/>
    <property type="project" value="TreeGrafter"/>
</dbReference>
<feature type="transmembrane region" description="Helical" evidence="4">
    <location>
        <begin position="40"/>
        <end position="59"/>
    </location>
</feature>
<proteinExistence type="predicted"/>